<feature type="transmembrane region" description="Helical" evidence="1">
    <location>
        <begin position="30"/>
        <end position="48"/>
    </location>
</feature>
<reference evidence="2 3" key="1">
    <citation type="submission" date="2020-10" db="EMBL/GenBank/DDBJ databases">
        <title>Connecting structure to function with the recovery of over 1000 high-quality activated sludge metagenome-assembled genomes encoding full-length rRNA genes using long-read sequencing.</title>
        <authorList>
            <person name="Singleton C.M."/>
            <person name="Petriglieri F."/>
            <person name="Kristensen J.M."/>
            <person name="Kirkegaard R.H."/>
            <person name="Michaelsen T.Y."/>
            <person name="Andersen M.H."/>
            <person name="Karst S.M."/>
            <person name="Dueholm M.S."/>
            <person name="Nielsen P.H."/>
            <person name="Albertsen M."/>
        </authorList>
    </citation>
    <scope>NUCLEOTIDE SEQUENCE [LARGE SCALE GENOMIC DNA]</scope>
    <source>
        <strain evidence="2">EsbW_18-Q3-R4-48_BATAC.285</strain>
    </source>
</reference>
<gene>
    <name evidence="2" type="ORF">IPJ27_14095</name>
</gene>
<dbReference type="AlphaFoldDB" id="A0A935UG77"/>
<evidence type="ECO:0000256" key="1">
    <source>
        <dbReference type="SAM" id="Phobius"/>
    </source>
</evidence>
<protein>
    <submittedName>
        <fullName evidence="2">Uncharacterized protein</fullName>
    </submittedName>
</protein>
<organism evidence="2 3">
    <name type="scientific">Candidatus Accumulibacter proximus</name>
    <dbReference type="NCBI Taxonomy" id="2954385"/>
    <lineage>
        <taxon>Bacteria</taxon>
        <taxon>Pseudomonadati</taxon>
        <taxon>Pseudomonadota</taxon>
        <taxon>Betaproteobacteria</taxon>
        <taxon>Candidatus Accumulibacter</taxon>
    </lineage>
</organism>
<keyword evidence="1" id="KW-0472">Membrane</keyword>
<comment type="caution">
    <text evidence="2">The sequence shown here is derived from an EMBL/GenBank/DDBJ whole genome shotgun (WGS) entry which is preliminary data.</text>
</comment>
<keyword evidence="1" id="KW-1133">Transmembrane helix</keyword>
<evidence type="ECO:0000313" key="2">
    <source>
        <dbReference type="EMBL" id="MBK7675786.1"/>
    </source>
</evidence>
<dbReference type="Proteomes" id="UP000697998">
    <property type="component" value="Unassembled WGS sequence"/>
</dbReference>
<name>A0A935UG77_9PROT</name>
<accession>A0A935UG77</accession>
<evidence type="ECO:0000313" key="3">
    <source>
        <dbReference type="Proteomes" id="UP000697998"/>
    </source>
</evidence>
<sequence length="77" mass="8083">MGLNALWLVAIVWAFAKLGGFEGAAGLQAILGYVAGMFMALFLGYGGIDVLKHFVPAVLTASGQVPWNLGRSSRSRA</sequence>
<keyword evidence="1" id="KW-0812">Transmembrane</keyword>
<proteinExistence type="predicted"/>
<dbReference type="EMBL" id="JADJMH010000014">
    <property type="protein sequence ID" value="MBK7675786.1"/>
    <property type="molecule type" value="Genomic_DNA"/>
</dbReference>